<dbReference type="PROSITE" id="PS50144">
    <property type="entry name" value="MATH"/>
    <property type="match status" value="1"/>
</dbReference>
<dbReference type="InterPro" id="IPR008974">
    <property type="entry name" value="TRAF-like"/>
</dbReference>
<accession>A0ABR2QEU8</accession>
<dbReference type="InterPro" id="IPR050804">
    <property type="entry name" value="MCC"/>
</dbReference>
<evidence type="ECO:0000256" key="1">
    <source>
        <dbReference type="ARBA" id="ARBA00023054"/>
    </source>
</evidence>
<evidence type="ECO:0000313" key="5">
    <source>
        <dbReference type="Proteomes" id="UP001396334"/>
    </source>
</evidence>
<evidence type="ECO:0000313" key="4">
    <source>
        <dbReference type="EMBL" id="KAK8999198.1"/>
    </source>
</evidence>
<dbReference type="SUPFAM" id="SSF49599">
    <property type="entry name" value="TRAF domain-like"/>
    <property type="match status" value="1"/>
</dbReference>
<evidence type="ECO:0000259" key="3">
    <source>
        <dbReference type="PROSITE" id="PS50144"/>
    </source>
</evidence>
<dbReference type="PANTHER" id="PTHR46236:SF35">
    <property type="entry name" value="MATH DOMAIN-CONTAINING PROTEIN"/>
    <property type="match status" value="1"/>
</dbReference>
<feature type="coiled-coil region" evidence="2">
    <location>
        <begin position="328"/>
        <end position="397"/>
    </location>
</feature>
<reference evidence="4 5" key="1">
    <citation type="journal article" date="2024" name="G3 (Bethesda)">
        <title>Genome assembly of Hibiscus sabdariffa L. provides insights into metabolisms of medicinal natural products.</title>
        <authorList>
            <person name="Kim T."/>
        </authorList>
    </citation>
    <scope>NUCLEOTIDE SEQUENCE [LARGE SCALE GENOMIC DNA]</scope>
    <source>
        <strain evidence="4">TK-2024</strain>
        <tissue evidence="4">Old leaves</tissue>
    </source>
</reference>
<dbReference type="EMBL" id="JBBPBN010000040">
    <property type="protein sequence ID" value="KAK8999198.1"/>
    <property type="molecule type" value="Genomic_DNA"/>
</dbReference>
<feature type="domain" description="MATH" evidence="3">
    <location>
        <begin position="81"/>
        <end position="207"/>
    </location>
</feature>
<dbReference type="Pfam" id="PF22486">
    <property type="entry name" value="MATH_2"/>
    <property type="match status" value="1"/>
</dbReference>
<proteinExistence type="predicted"/>
<dbReference type="PANTHER" id="PTHR46236">
    <property type="entry name" value="TRAF-LIKE SUPERFAMILY PROTEIN"/>
    <property type="match status" value="1"/>
</dbReference>
<keyword evidence="5" id="KW-1185">Reference proteome</keyword>
<sequence length="424" mass="48167">MGNREDFKKRKDLNCQHVVNAPLQTLNLLPLQVLQLASPSSRLSDNGRFVILSAGSNLPKVIWRVESLNSKSQSEDGDGEIAKVTWRIQNFSSFKRDQRLCSENFSVDGNKWNIVIYPKGNKVDHLSIYLRVADSATLPSGWTRFVQYGLAVIDQTDRQTSIARVTTGEFNAAATNWGYPSFLALSELEDSKRGYLVNDACLVEAYISTDRTDGLISHEFILETDSDGHKTKEADGATEPAEPTDEDMNTFFSNLESKLLSCKIAVSQEEVKQALTKLDEAMNMTPVEFQDSGKFSSLKQAFKILASFNYSSTTLTIEQKNVLNLVRYKEVESEFKRVEQKLAAFHEQVEETQKERENMLAEKKGMFRSSKKLKVKLEALEKKWAEYEAKTEVAEKEEKTVEAEWGRMKDFISSIKRRALKTFE</sequence>
<organism evidence="4 5">
    <name type="scientific">Hibiscus sabdariffa</name>
    <name type="common">roselle</name>
    <dbReference type="NCBI Taxonomy" id="183260"/>
    <lineage>
        <taxon>Eukaryota</taxon>
        <taxon>Viridiplantae</taxon>
        <taxon>Streptophyta</taxon>
        <taxon>Embryophyta</taxon>
        <taxon>Tracheophyta</taxon>
        <taxon>Spermatophyta</taxon>
        <taxon>Magnoliopsida</taxon>
        <taxon>eudicotyledons</taxon>
        <taxon>Gunneridae</taxon>
        <taxon>Pentapetalae</taxon>
        <taxon>rosids</taxon>
        <taxon>malvids</taxon>
        <taxon>Malvales</taxon>
        <taxon>Malvaceae</taxon>
        <taxon>Malvoideae</taxon>
        <taxon>Hibiscus</taxon>
    </lineage>
</organism>
<dbReference type="InterPro" id="IPR002083">
    <property type="entry name" value="MATH/TRAF_dom"/>
</dbReference>
<dbReference type="Gene3D" id="2.60.210.10">
    <property type="entry name" value="Apoptosis, Tumor Necrosis Factor Receptor Associated Protein 2, Chain A"/>
    <property type="match status" value="1"/>
</dbReference>
<protein>
    <recommendedName>
        <fullName evidence="3">MATH domain-containing protein</fullName>
    </recommendedName>
</protein>
<name>A0ABR2QEU8_9ROSI</name>
<dbReference type="SMART" id="SM00061">
    <property type="entry name" value="MATH"/>
    <property type="match status" value="1"/>
</dbReference>
<dbReference type="CDD" id="cd00121">
    <property type="entry name" value="MATH"/>
    <property type="match status" value="1"/>
</dbReference>
<comment type="caution">
    <text evidence="4">The sequence shown here is derived from an EMBL/GenBank/DDBJ whole genome shotgun (WGS) entry which is preliminary data.</text>
</comment>
<keyword evidence="1 2" id="KW-0175">Coiled coil</keyword>
<gene>
    <name evidence="4" type="ORF">V6N11_070374</name>
</gene>
<evidence type="ECO:0000256" key="2">
    <source>
        <dbReference type="SAM" id="Coils"/>
    </source>
</evidence>
<dbReference type="Proteomes" id="UP001396334">
    <property type="component" value="Unassembled WGS sequence"/>
</dbReference>